<dbReference type="InterPro" id="IPR021321">
    <property type="entry name" value="DUF2922"/>
</dbReference>
<dbReference type="EMBL" id="MCIB01000012">
    <property type="protein sequence ID" value="RKD32321.1"/>
    <property type="molecule type" value="Genomic_DNA"/>
</dbReference>
<name>A0A419T4C2_9FIRM</name>
<comment type="caution">
    <text evidence="1">The sequence shown here is derived from an EMBL/GenBank/DDBJ whole genome shotgun (WGS) entry which is preliminary data.</text>
</comment>
<dbReference type="Proteomes" id="UP000284177">
    <property type="component" value="Unassembled WGS sequence"/>
</dbReference>
<proteinExistence type="predicted"/>
<dbReference type="RefSeq" id="WP_120168773.1">
    <property type="nucleotide sequence ID" value="NZ_MCIB01000012.1"/>
</dbReference>
<evidence type="ECO:0000313" key="1">
    <source>
        <dbReference type="EMBL" id="RKD32321.1"/>
    </source>
</evidence>
<dbReference type="Pfam" id="PF11148">
    <property type="entry name" value="DUF2922"/>
    <property type="match status" value="1"/>
</dbReference>
<evidence type="ECO:0000313" key="2">
    <source>
        <dbReference type="Proteomes" id="UP000284177"/>
    </source>
</evidence>
<evidence type="ECO:0008006" key="3">
    <source>
        <dbReference type="Google" id="ProtNLM"/>
    </source>
</evidence>
<sequence length="72" mass="8154">MAERTLQLIFKNTSDRTSRLSIEDPRDNLTEAEINTVMNDIITRNIFSTSGGDLVRIAGARIITKDIQEFNL</sequence>
<dbReference type="OrthoDB" id="9795264at2"/>
<gene>
    <name evidence="1" type="ORF">BET03_03155</name>
</gene>
<accession>A0A419T4C2</accession>
<organism evidence="1 2">
    <name type="scientific">Thermohalobacter berrensis</name>
    <dbReference type="NCBI Taxonomy" id="99594"/>
    <lineage>
        <taxon>Bacteria</taxon>
        <taxon>Bacillati</taxon>
        <taxon>Bacillota</taxon>
        <taxon>Tissierellia</taxon>
        <taxon>Tissierellales</taxon>
        <taxon>Thermohalobacteraceae</taxon>
        <taxon>Thermohalobacter</taxon>
    </lineage>
</organism>
<reference evidence="1 2" key="1">
    <citation type="submission" date="2016-08" db="EMBL/GenBank/DDBJ databases">
        <title>Novel Firmicutes and Novel Genomes.</title>
        <authorList>
            <person name="Poppleton D.I."/>
            <person name="Gribaldo S."/>
        </authorList>
    </citation>
    <scope>NUCLEOTIDE SEQUENCE [LARGE SCALE GENOMIC DNA]</scope>
    <source>
        <strain evidence="1 2">CTT3</strain>
    </source>
</reference>
<dbReference type="AlphaFoldDB" id="A0A419T4C2"/>
<keyword evidence="2" id="KW-1185">Reference proteome</keyword>
<protein>
    <recommendedName>
        <fullName evidence="3">DUF2922 domain-containing protein</fullName>
    </recommendedName>
</protein>